<feature type="domain" description="Guanylate cyclase" evidence="3">
    <location>
        <begin position="223"/>
        <end position="355"/>
    </location>
</feature>
<dbReference type="RefSeq" id="WP_210856848.1">
    <property type="nucleotide sequence ID" value="NZ_JAGQDD010000024.1"/>
</dbReference>
<dbReference type="InterPro" id="IPR001054">
    <property type="entry name" value="A/G_cyclase"/>
</dbReference>
<dbReference type="SMART" id="SM00304">
    <property type="entry name" value="HAMP"/>
    <property type="match status" value="1"/>
</dbReference>
<dbReference type="InterPro" id="IPR050697">
    <property type="entry name" value="Adenylyl/Guanylyl_Cyclase_3/4"/>
</dbReference>
<gene>
    <name evidence="5" type="ORF">KAK03_22140</name>
</gene>
<keyword evidence="6" id="KW-1185">Reference proteome</keyword>
<feature type="coiled-coil region" evidence="1">
    <location>
        <begin position="163"/>
        <end position="194"/>
    </location>
</feature>
<accession>A0A941BGM7</accession>
<dbReference type="SUPFAM" id="SSF55073">
    <property type="entry name" value="Nucleotide cyclase"/>
    <property type="match status" value="1"/>
</dbReference>
<dbReference type="PANTHER" id="PTHR43081">
    <property type="entry name" value="ADENYLATE CYCLASE, TERMINAL-DIFFERENTIATION SPECIFIC-RELATED"/>
    <property type="match status" value="1"/>
</dbReference>
<dbReference type="PROSITE" id="PS50125">
    <property type="entry name" value="GUANYLATE_CYCLASE_2"/>
    <property type="match status" value="1"/>
</dbReference>
<keyword evidence="2" id="KW-0812">Transmembrane</keyword>
<dbReference type="SUPFAM" id="SSF158472">
    <property type="entry name" value="HAMP domain-like"/>
    <property type="match status" value="1"/>
</dbReference>
<keyword evidence="2" id="KW-1133">Transmembrane helix</keyword>
<dbReference type="InterPro" id="IPR029787">
    <property type="entry name" value="Nucleotide_cyclase"/>
</dbReference>
<feature type="transmembrane region" description="Helical" evidence="2">
    <location>
        <begin position="75"/>
        <end position="97"/>
    </location>
</feature>
<dbReference type="GO" id="GO:0006171">
    <property type="term" value="P:cAMP biosynthetic process"/>
    <property type="evidence" value="ECO:0007669"/>
    <property type="project" value="TreeGrafter"/>
</dbReference>
<dbReference type="Proteomes" id="UP000676246">
    <property type="component" value="Unassembled WGS sequence"/>
</dbReference>
<dbReference type="Pfam" id="PF00672">
    <property type="entry name" value="HAMP"/>
    <property type="match status" value="1"/>
</dbReference>
<keyword evidence="1" id="KW-0175">Coiled coil</keyword>
<feature type="domain" description="HAMP" evidence="4">
    <location>
        <begin position="98"/>
        <end position="150"/>
    </location>
</feature>
<sequence>MKPSLARGNGVQQVVLGGDGRAVMHADSLYLLGQGSQFDSGEGWIYAKRNVPETDWVVVGRQSDAAIKAETLRSVWPVLGALGLSWLAALAISILLARRLSRPISEISRGVEAFAAGRLEARVQVQDQGEIGRLAEQFNRMADVVQRSQEELEGLVAVRTQDLAQANDQLAAWSKELEQRVADKLREVERLSELKRFFSPRLAESLVAEDRAQLLQSHRREATVMFVDLRGFTAFAEAAPADRVMAVLREFHAEAGRLIFEFEGTLERFTGDGMMVFFNDPDPMPDHAGRAVALACRLRDRAAALMQSWQAEGAGPSGVGIGLSLGQATIGPIGFESRVDYAAIGTVTNRAARLCAEAAAGEVLICSALHERLQGRLHLAGIRQAQLKGLQAPETCYAVAAIDAAPADPLLTNAPAEAG</sequence>
<dbReference type="EMBL" id="JAGQDD010000024">
    <property type="protein sequence ID" value="MBQ0933181.1"/>
    <property type="molecule type" value="Genomic_DNA"/>
</dbReference>
<dbReference type="Pfam" id="PF00211">
    <property type="entry name" value="Guanylate_cyc"/>
    <property type="match status" value="1"/>
</dbReference>
<dbReference type="PROSITE" id="PS50885">
    <property type="entry name" value="HAMP"/>
    <property type="match status" value="1"/>
</dbReference>
<keyword evidence="2" id="KW-0472">Membrane</keyword>
<evidence type="ECO:0000313" key="5">
    <source>
        <dbReference type="EMBL" id="MBQ0933181.1"/>
    </source>
</evidence>
<dbReference type="Gene3D" id="6.10.340.10">
    <property type="match status" value="1"/>
</dbReference>
<evidence type="ECO:0000259" key="3">
    <source>
        <dbReference type="PROSITE" id="PS50125"/>
    </source>
</evidence>
<dbReference type="CDD" id="cd06225">
    <property type="entry name" value="HAMP"/>
    <property type="match status" value="1"/>
</dbReference>
<evidence type="ECO:0000259" key="4">
    <source>
        <dbReference type="PROSITE" id="PS50885"/>
    </source>
</evidence>
<evidence type="ECO:0000256" key="2">
    <source>
        <dbReference type="SAM" id="Phobius"/>
    </source>
</evidence>
<dbReference type="GO" id="GO:0004016">
    <property type="term" value="F:adenylate cyclase activity"/>
    <property type="evidence" value="ECO:0007669"/>
    <property type="project" value="UniProtKB-ARBA"/>
</dbReference>
<dbReference type="PANTHER" id="PTHR43081:SF20">
    <property type="entry name" value="TWO-COMPONENT RESPONSE REGULATOR"/>
    <property type="match status" value="1"/>
</dbReference>
<dbReference type="Gene3D" id="3.30.70.1230">
    <property type="entry name" value="Nucleotide cyclase"/>
    <property type="match status" value="1"/>
</dbReference>
<dbReference type="GO" id="GO:0035556">
    <property type="term" value="P:intracellular signal transduction"/>
    <property type="evidence" value="ECO:0007669"/>
    <property type="project" value="InterPro"/>
</dbReference>
<comment type="caution">
    <text evidence="5">The sequence shown here is derived from an EMBL/GenBank/DDBJ whole genome shotgun (WGS) entry which is preliminary data.</text>
</comment>
<name>A0A941BGM7_9BURK</name>
<dbReference type="CDD" id="cd07302">
    <property type="entry name" value="CHD"/>
    <property type="match status" value="1"/>
</dbReference>
<evidence type="ECO:0000313" key="6">
    <source>
        <dbReference type="Proteomes" id="UP000676246"/>
    </source>
</evidence>
<dbReference type="AlphaFoldDB" id="A0A941BGM7"/>
<proteinExistence type="predicted"/>
<protein>
    <submittedName>
        <fullName evidence="5">HAMP domain-containing protein</fullName>
    </submittedName>
</protein>
<evidence type="ECO:0000256" key="1">
    <source>
        <dbReference type="SAM" id="Coils"/>
    </source>
</evidence>
<reference evidence="5 6" key="1">
    <citation type="submission" date="2021-04" db="EMBL/GenBank/DDBJ databases">
        <title>The genome sequence of Ideonella sp. 3Y2.</title>
        <authorList>
            <person name="Liu Y."/>
        </authorList>
    </citation>
    <scope>NUCLEOTIDE SEQUENCE [LARGE SCALE GENOMIC DNA]</scope>
    <source>
        <strain evidence="5 6">3Y2</strain>
    </source>
</reference>
<dbReference type="GO" id="GO:0016020">
    <property type="term" value="C:membrane"/>
    <property type="evidence" value="ECO:0007669"/>
    <property type="project" value="InterPro"/>
</dbReference>
<dbReference type="SMART" id="SM00044">
    <property type="entry name" value="CYCc"/>
    <property type="match status" value="1"/>
</dbReference>
<organism evidence="5 6">
    <name type="scientific">Ideonella alba</name>
    <dbReference type="NCBI Taxonomy" id="2824118"/>
    <lineage>
        <taxon>Bacteria</taxon>
        <taxon>Pseudomonadati</taxon>
        <taxon>Pseudomonadota</taxon>
        <taxon>Betaproteobacteria</taxon>
        <taxon>Burkholderiales</taxon>
        <taxon>Sphaerotilaceae</taxon>
        <taxon>Ideonella</taxon>
    </lineage>
</organism>
<dbReference type="InterPro" id="IPR003660">
    <property type="entry name" value="HAMP_dom"/>
</dbReference>